<dbReference type="PRINTS" id="PR00039">
    <property type="entry name" value="HTHLYSR"/>
</dbReference>
<keyword evidence="7" id="KW-1185">Reference proteome</keyword>
<protein>
    <submittedName>
        <fullName evidence="6">LysR substrate-binding domain-containing protein</fullName>
    </submittedName>
</protein>
<accession>A0ABP8YD11</accession>
<dbReference type="PANTHER" id="PTHR30346">
    <property type="entry name" value="TRANSCRIPTIONAL DUAL REGULATOR HCAR-RELATED"/>
    <property type="match status" value="1"/>
</dbReference>
<dbReference type="SUPFAM" id="SSF53850">
    <property type="entry name" value="Periplasmic binding protein-like II"/>
    <property type="match status" value="1"/>
</dbReference>
<dbReference type="Gene3D" id="3.40.190.10">
    <property type="entry name" value="Periplasmic binding protein-like II"/>
    <property type="match status" value="2"/>
</dbReference>
<comment type="similarity">
    <text evidence="1">Belongs to the LysR transcriptional regulatory family.</text>
</comment>
<comment type="caution">
    <text evidence="6">The sequence shown here is derived from an EMBL/GenBank/DDBJ whole genome shotgun (WGS) entry which is preliminary data.</text>
</comment>
<dbReference type="Pfam" id="PF00126">
    <property type="entry name" value="HTH_1"/>
    <property type="match status" value="1"/>
</dbReference>
<evidence type="ECO:0000256" key="2">
    <source>
        <dbReference type="ARBA" id="ARBA00023015"/>
    </source>
</evidence>
<dbReference type="PANTHER" id="PTHR30346:SF28">
    <property type="entry name" value="HTH-TYPE TRANSCRIPTIONAL REGULATOR CYNR"/>
    <property type="match status" value="1"/>
</dbReference>
<keyword evidence="3" id="KW-0238">DNA-binding</keyword>
<dbReference type="CDD" id="cd08414">
    <property type="entry name" value="PBP2_LTTR_aromatics_like"/>
    <property type="match status" value="1"/>
</dbReference>
<keyword evidence="4" id="KW-0804">Transcription</keyword>
<reference evidence="7" key="1">
    <citation type="journal article" date="2019" name="Int. J. Syst. Evol. Microbiol.">
        <title>The Global Catalogue of Microorganisms (GCM) 10K type strain sequencing project: providing services to taxonomists for standard genome sequencing and annotation.</title>
        <authorList>
            <consortium name="The Broad Institute Genomics Platform"/>
            <consortium name="The Broad Institute Genome Sequencing Center for Infectious Disease"/>
            <person name="Wu L."/>
            <person name="Ma J."/>
        </authorList>
    </citation>
    <scope>NUCLEOTIDE SEQUENCE [LARGE SCALE GENOMIC DNA]</scope>
    <source>
        <strain evidence="7">JCM 18532</strain>
    </source>
</reference>
<keyword evidence="2" id="KW-0805">Transcription regulation</keyword>
<dbReference type="Proteomes" id="UP001499882">
    <property type="component" value="Unassembled WGS sequence"/>
</dbReference>
<dbReference type="InterPro" id="IPR036390">
    <property type="entry name" value="WH_DNA-bd_sf"/>
</dbReference>
<evidence type="ECO:0000313" key="7">
    <source>
        <dbReference type="Proteomes" id="UP001499882"/>
    </source>
</evidence>
<organism evidence="6 7">
    <name type="scientific">Nocardioides endophyticus</name>
    <dbReference type="NCBI Taxonomy" id="1353775"/>
    <lineage>
        <taxon>Bacteria</taxon>
        <taxon>Bacillati</taxon>
        <taxon>Actinomycetota</taxon>
        <taxon>Actinomycetes</taxon>
        <taxon>Propionibacteriales</taxon>
        <taxon>Nocardioidaceae</taxon>
        <taxon>Nocardioides</taxon>
    </lineage>
</organism>
<dbReference type="InterPro" id="IPR005119">
    <property type="entry name" value="LysR_subst-bd"/>
</dbReference>
<evidence type="ECO:0000256" key="4">
    <source>
        <dbReference type="ARBA" id="ARBA00023163"/>
    </source>
</evidence>
<evidence type="ECO:0000256" key="3">
    <source>
        <dbReference type="ARBA" id="ARBA00023125"/>
    </source>
</evidence>
<dbReference type="Gene3D" id="1.10.10.10">
    <property type="entry name" value="Winged helix-like DNA-binding domain superfamily/Winged helix DNA-binding domain"/>
    <property type="match status" value="1"/>
</dbReference>
<dbReference type="PROSITE" id="PS50931">
    <property type="entry name" value="HTH_LYSR"/>
    <property type="match status" value="1"/>
</dbReference>
<dbReference type="RefSeq" id="WP_345524722.1">
    <property type="nucleotide sequence ID" value="NZ_BAABKN010000004.1"/>
</dbReference>
<dbReference type="Pfam" id="PF03466">
    <property type="entry name" value="LysR_substrate"/>
    <property type="match status" value="1"/>
</dbReference>
<dbReference type="InterPro" id="IPR000847">
    <property type="entry name" value="LysR_HTH_N"/>
</dbReference>
<dbReference type="SUPFAM" id="SSF46785">
    <property type="entry name" value="Winged helix' DNA-binding domain"/>
    <property type="match status" value="1"/>
</dbReference>
<dbReference type="EMBL" id="BAABKN010000004">
    <property type="protein sequence ID" value="GAA4723870.1"/>
    <property type="molecule type" value="Genomic_DNA"/>
</dbReference>
<feature type="domain" description="HTH lysR-type" evidence="5">
    <location>
        <begin position="1"/>
        <end position="58"/>
    </location>
</feature>
<sequence>MELRHLRSFTVLADERHFGRAAARLHIAQPALSQQIKQLERELGVSLFTRSTRRVEPTEAGLRFAEHARTVLGDVARAEAEMELLASGHAGRVSVGFIGTATYDVLPRVAREVRRELPDVELELHGELLSPQLVAGLGDHTYDLALMRPDPLNSADLTVQPLRSERLVAVLPSSHALADRRRIPLSALSHEAFVMHPSGHRSSMHARVLEACADAGFTPDPVLEVGETATLVVFVAAGLGVALVPEPVRSLGLDGVSYVALTDPPGVDPPSVDLVLATRSGDHSPAVAQVSAAIRSCL</sequence>
<name>A0ABP8YD11_9ACTN</name>
<evidence type="ECO:0000259" key="5">
    <source>
        <dbReference type="PROSITE" id="PS50931"/>
    </source>
</evidence>
<proteinExistence type="inferred from homology"/>
<evidence type="ECO:0000313" key="6">
    <source>
        <dbReference type="EMBL" id="GAA4723870.1"/>
    </source>
</evidence>
<gene>
    <name evidence="6" type="ORF">GCM10023350_02680</name>
</gene>
<dbReference type="InterPro" id="IPR036388">
    <property type="entry name" value="WH-like_DNA-bd_sf"/>
</dbReference>
<evidence type="ECO:0000256" key="1">
    <source>
        <dbReference type="ARBA" id="ARBA00009437"/>
    </source>
</evidence>